<dbReference type="PANTHER" id="PTHR11614">
    <property type="entry name" value="PHOSPHOLIPASE-RELATED"/>
    <property type="match status" value="1"/>
</dbReference>
<reference evidence="2" key="1">
    <citation type="journal article" date="2015" name="Nature">
        <title>Complex archaea that bridge the gap between prokaryotes and eukaryotes.</title>
        <authorList>
            <person name="Spang A."/>
            <person name="Saw J.H."/>
            <person name="Jorgensen S.L."/>
            <person name="Zaremba-Niedzwiedzka K."/>
            <person name="Martijn J."/>
            <person name="Lind A.E."/>
            <person name="van Eijk R."/>
            <person name="Schleper C."/>
            <person name="Guy L."/>
            <person name="Ettema T.J."/>
        </authorList>
    </citation>
    <scope>NUCLEOTIDE SEQUENCE</scope>
</reference>
<organism evidence="2">
    <name type="scientific">marine sediment metagenome</name>
    <dbReference type="NCBI Taxonomy" id="412755"/>
    <lineage>
        <taxon>unclassified sequences</taxon>
        <taxon>metagenomes</taxon>
        <taxon>ecological metagenomes</taxon>
    </lineage>
</organism>
<name>A0A0F9VKA7_9ZZZZ</name>
<dbReference type="AlphaFoldDB" id="A0A0F9VKA7"/>
<proteinExistence type="predicted"/>
<dbReference type="Gene3D" id="3.40.50.1820">
    <property type="entry name" value="alpha/beta hydrolase"/>
    <property type="match status" value="1"/>
</dbReference>
<accession>A0A0F9VKA7</accession>
<evidence type="ECO:0000259" key="1">
    <source>
        <dbReference type="Pfam" id="PF12146"/>
    </source>
</evidence>
<feature type="domain" description="Serine aminopeptidase S33" evidence="1">
    <location>
        <begin position="80"/>
        <end position="286"/>
    </location>
</feature>
<dbReference type="InterPro" id="IPR051044">
    <property type="entry name" value="MAG_DAG_Lipase"/>
</dbReference>
<sequence>MILRLSLALVFVLLLAAAGFWYLAPREPVDTTVHFDPAVIGGDPDAYLLRSEADIPNLRPNAQKEIVWAFPASRARTPLTIVYVHGFSATKAETRPLADKIAKALDANLFYMRLTGHGRDPAGMEQARVNDWVNDLAEAIAIGRTIGNRVIVIGTSTGGTLATLGATIPGLMDRVEGLVLVSPNFGLQNRRAFLLDLPFARKILPRIGGATHGFAPVNQKQAENWTTSYPIGALVPMAALIRATLAIDLSTITIPALALFSPQDQIVDPAATEDVMARWGGQTKTVLVPSSGDPENHVIAGDILSPETTDALADQITGWIRSLPSP</sequence>
<comment type="caution">
    <text evidence="2">The sequence shown here is derived from an EMBL/GenBank/DDBJ whole genome shotgun (WGS) entry which is preliminary data.</text>
</comment>
<dbReference type="SUPFAM" id="SSF53474">
    <property type="entry name" value="alpha/beta-Hydrolases"/>
    <property type="match status" value="1"/>
</dbReference>
<dbReference type="EMBL" id="LAZR01000022">
    <property type="protein sequence ID" value="KKO04480.1"/>
    <property type="molecule type" value="Genomic_DNA"/>
</dbReference>
<dbReference type="InterPro" id="IPR022742">
    <property type="entry name" value="Hydrolase_4"/>
</dbReference>
<protein>
    <recommendedName>
        <fullName evidence="1">Serine aminopeptidase S33 domain-containing protein</fullName>
    </recommendedName>
</protein>
<dbReference type="InterPro" id="IPR029058">
    <property type="entry name" value="AB_hydrolase_fold"/>
</dbReference>
<gene>
    <name evidence="2" type="ORF">LCGC14_0083060</name>
</gene>
<evidence type="ECO:0000313" key="2">
    <source>
        <dbReference type="EMBL" id="KKO04480.1"/>
    </source>
</evidence>
<dbReference type="Pfam" id="PF12146">
    <property type="entry name" value="Hydrolase_4"/>
    <property type="match status" value="1"/>
</dbReference>